<dbReference type="Pfam" id="PF03861">
    <property type="entry name" value="ANTAR"/>
    <property type="match status" value="1"/>
</dbReference>
<dbReference type="SMART" id="SM01012">
    <property type="entry name" value="ANTAR"/>
    <property type="match status" value="1"/>
</dbReference>
<evidence type="ECO:0000256" key="1">
    <source>
        <dbReference type="SAM" id="MobiDB-lite"/>
    </source>
</evidence>
<dbReference type="Proteomes" id="UP001500767">
    <property type="component" value="Unassembled WGS sequence"/>
</dbReference>
<sequence>MSPHLPPVGPDDRSGPGSVPGTAQGPTSSAPVDRPPAGAAPASRLWDRLSEAERRRQLDAMDPDHVRSLAATMPLIEQAKGILMGCYGCDPTAAFAVLDRVSSARNLKLRDLAGLVVAAASTSVGAAPPDAPSPCDQVRRVLQEPPPAVEVSTPPRSGRGTGSGPTDRKGGR</sequence>
<feature type="domain" description="ANTAR" evidence="2">
    <location>
        <begin position="56"/>
        <end position="117"/>
    </location>
</feature>
<comment type="caution">
    <text evidence="3">The sequence shown here is derived from an EMBL/GenBank/DDBJ whole genome shotgun (WGS) entry which is preliminary data.</text>
</comment>
<dbReference type="InterPro" id="IPR005561">
    <property type="entry name" value="ANTAR"/>
</dbReference>
<keyword evidence="4" id="KW-1185">Reference proteome</keyword>
<dbReference type="PROSITE" id="PS50921">
    <property type="entry name" value="ANTAR"/>
    <property type="match status" value="1"/>
</dbReference>
<feature type="region of interest" description="Disordered" evidence="1">
    <location>
        <begin position="123"/>
        <end position="172"/>
    </location>
</feature>
<accession>A0ABP6WXR0</accession>
<proteinExistence type="predicted"/>
<evidence type="ECO:0000313" key="4">
    <source>
        <dbReference type="Proteomes" id="UP001500767"/>
    </source>
</evidence>
<evidence type="ECO:0000259" key="2">
    <source>
        <dbReference type="PROSITE" id="PS50921"/>
    </source>
</evidence>
<dbReference type="InterPro" id="IPR036388">
    <property type="entry name" value="WH-like_DNA-bd_sf"/>
</dbReference>
<dbReference type="EMBL" id="BAAAYR010000001">
    <property type="protein sequence ID" value="GAA3558365.1"/>
    <property type="molecule type" value="Genomic_DNA"/>
</dbReference>
<organism evidence="3 4">
    <name type="scientific">Microlunatus spumicola</name>
    <dbReference type="NCBI Taxonomy" id="81499"/>
    <lineage>
        <taxon>Bacteria</taxon>
        <taxon>Bacillati</taxon>
        <taxon>Actinomycetota</taxon>
        <taxon>Actinomycetes</taxon>
        <taxon>Propionibacteriales</taxon>
        <taxon>Propionibacteriaceae</taxon>
        <taxon>Microlunatus</taxon>
    </lineage>
</organism>
<evidence type="ECO:0000313" key="3">
    <source>
        <dbReference type="EMBL" id="GAA3558365.1"/>
    </source>
</evidence>
<gene>
    <name evidence="3" type="ORF">GCM10022197_12080</name>
</gene>
<name>A0ABP6WXR0_9ACTN</name>
<feature type="region of interest" description="Disordered" evidence="1">
    <location>
        <begin position="1"/>
        <end position="60"/>
    </location>
</feature>
<protein>
    <recommendedName>
        <fullName evidence="2">ANTAR domain-containing protein</fullName>
    </recommendedName>
</protein>
<feature type="compositionally biased region" description="Basic and acidic residues" evidence="1">
    <location>
        <begin position="45"/>
        <end position="60"/>
    </location>
</feature>
<reference evidence="4" key="1">
    <citation type="journal article" date="2019" name="Int. J. Syst. Evol. Microbiol.">
        <title>The Global Catalogue of Microorganisms (GCM) 10K type strain sequencing project: providing services to taxonomists for standard genome sequencing and annotation.</title>
        <authorList>
            <consortium name="The Broad Institute Genomics Platform"/>
            <consortium name="The Broad Institute Genome Sequencing Center for Infectious Disease"/>
            <person name="Wu L."/>
            <person name="Ma J."/>
        </authorList>
    </citation>
    <scope>NUCLEOTIDE SEQUENCE [LARGE SCALE GENOMIC DNA]</scope>
    <source>
        <strain evidence="4">JCM 16540</strain>
    </source>
</reference>
<dbReference type="Gene3D" id="1.10.10.10">
    <property type="entry name" value="Winged helix-like DNA-binding domain superfamily/Winged helix DNA-binding domain"/>
    <property type="match status" value="1"/>
</dbReference>